<dbReference type="EMBL" id="JAEHOE010000001">
    <property type="protein sequence ID" value="KAG2501934.1"/>
    <property type="molecule type" value="Genomic_DNA"/>
</dbReference>
<dbReference type="GO" id="GO:0005811">
    <property type="term" value="C:lipid droplet"/>
    <property type="evidence" value="ECO:0007669"/>
    <property type="project" value="TreeGrafter"/>
</dbReference>
<sequence>MAGRDPKKLEQVRADLARINPACKDVPILTADALDKPAVSRVAAQAEVVLSTAGPFAKYGDNLVEAAVAEGTHYADITGEVTWVKRSIQRNHKQAAAKGVRVLHCCGFDSVPSDLGAYMMVEHCKEKLGVGVSQVYGLLAGGKGGGISGGTIESGAVMMATETSAELSAVANNAYYLAEAHGLPGGPDKPAGILPRYIAPAKVWGGPWFMEGVNGKVVHESAALMQATYPYGKDFKYYEGVACSGLLGASLLTGITAMIGITFGIPPLRSVVRRLLPAPGQGPDEAARKNAAWRMDLVAVTDEPQPRVVKGHCGDPARDAGYWSTSRMLLETGLAMALEGARLRADARLAQAGVLSPGAALGPVLVERLRGAGFQWEVESVQPL</sequence>
<dbReference type="Gene3D" id="3.40.50.720">
    <property type="entry name" value="NAD(P)-binding Rossmann-like Domain"/>
    <property type="match status" value="1"/>
</dbReference>
<evidence type="ECO:0000313" key="2">
    <source>
        <dbReference type="EMBL" id="KAG2501934.1"/>
    </source>
</evidence>
<dbReference type="GO" id="GO:0009247">
    <property type="term" value="P:glycolipid biosynthetic process"/>
    <property type="evidence" value="ECO:0007669"/>
    <property type="project" value="TreeGrafter"/>
</dbReference>
<dbReference type="Proteomes" id="UP000612055">
    <property type="component" value="Unassembled WGS sequence"/>
</dbReference>
<organism evidence="2 3">
    <name type="scientific">Edaphochlamys debaryana</name>
    <dbReference type="NCBI Taxonomy" id="47281"/>
    <lineage>
        <taxon>Eukaryota</taxon>
        <taxon>Viridiplantae</taxon>
        <taxon>Chlorophyta</taxon>
        <taxon>core chlorophytes</taxon>
        <taxon>Chlorophyceae</taxon>
        <taxon>CS clade</taxon>
        <taxon>Chlamydomonadales</taxon>
        <taxon>Chlamydomonadales incertae sedis</taxon>
        <taxon>Edaphochlamys</taxon>
    </lineage>
</organism>
<name>A0A835YQD1_9CHLO</name>
<comment type="caution">
    <text evidence="2">The sequence shown here is derived from an EMBL/GenBank/DDBJ whole genome shotgun (WGS) entry which is preliminary data.</text>
</comment>
<protein>
    <recommendedName>
        <fullName evidence="4">Saccharopine dehydrogenase</fullName>
    </recommendedName>
</protein>
<evidence type="ECO:0008006" key="4">
    <source>
        <dbReference type="Google" id="ProtNLM"/>
    </source>
</evidence>
<keyword evidence="1" id="KW-1133">Transmembrane helix</keyword>
<dbReference type="OrthoDB" id="10268090at2759"/>
<evidence type="ECO:0000313" key="3">
    <source>
        <dbReference type="Proteomes" id="UP000612055"/>
    </source>
</evidence>
<proteinExistence type="predicted"/>
<keyword evidence="1" id="KW-0472">Membrane</keyword>
<dbReference type="SUPFAM" id="SSF51735">
    <property type="entry name" value="NAD(P)-binding Rossmann-fold domains"/>
    <property type="match status" value="1"/>
</dbReference>
<dbReference type="InterPro" id="IPR036291">
    <property type="entry name" value="NAD(P)-bd_dom_sf"/>
</dbReference>
<dbReference type="PANTHER" id="PTHR12286:SF5">
    <property type="entry name" value="SACCHAROPINE DEHYDROGENASE-LIKE OXIDOREDUCTASE"/>
    <property type="match status" value="1"/>
</dbReference>
<dbReference type="PANTHER" id="PTHR12286">
    <property type="entry name" value="SACCHAROPINE DEHYDROGENASE-LIKE OXIDOREDUCTASE"/>
    <property type="match status" value="1"/>
</dbReference>
<evidence type="ECO:0000256" key="1">
    <source>
        <dbReference type="SAM" id="Phobius"/>
    </source>
</evidence>
<keyword evidence="3" id="KW-1185">Reference proteome</keyword>
<dbReference type="AlphaFoldDB" id="A0A835YQD1"/>
<dbReference type="GO" id="GO:0005739">
    <property type="term" value="C:mitochondrion"/>
    <property type="evidence" value="ECO:0007669"/>
    <property type="project" value="TreeGrafter"/>
</dbReference>
<accession>A0A835YQD1</accession>
<gene>
    <name evidence="2" type="ORF">HYH03_000432</name>
</gene>
<dbReference type="GO" id="GO:0005886">
    <property type="term" value="C:plasma membrane"/>
    <property type="evidence" value="ECO:0007669"/>
    <property type="project" value="TreeGrafter"/>
</dbReference>
<keyword evidence="1" id="KW-0812">Transmembrane</keyword>
<feature type="transmembrane region" description="Helical" evidence="1">
    <location>
        <begin position="245"/>
        <end position="265"/>
    </location>
</feature>
<dbReference type="InterPro" id="IPR051276">
    <property type="entry name" value="Saccharopine_DH-like_oxidrdct"/>
</dbReference>
<reference evidence="2" key="1">
    <citation type="journal article" date="2020" name="bioRxiv">
        <title>Comparative genomics of Chlamydomonas.</title>
        <authorList>
            <person name="Craig R.J."/>
            <person name="Hasan A.R."/>
            <person name="Ness R.W."/>
            <person name="Keightley P.D."/>
        </authorList>
    </citation>
    <scope>NUCLEOTIDE SEQUENCE</scope>
    <source>
        <strain evidence="2">CCAP 11/70</strain>
    </source>
</reference>